<feature type="transmembrane region" description="Helical" evidence="1">
    <location>
        <begin position="189"/>
        <end position="208"/>
    </location>
</feature>
<name>A0A388JZI4_CHABU</name>
<organism evidence="2 3">
    <name type="scientific">Chara braunii</name>
    <name type="common">Braun's stonewort</name>
    <dbReference type="NCBI Taxonomy" id="69332"/>
    <lineage>
        <taxon>Eukaryota</taxon>
        <taxon>Viridiplantae</taxon>
        <taxon>Streptophyta</taxon>
        <taxon>Charophyceae</taxon>
        <taxon>Charales</taxon>
        <taxon>Characeae</taxon>
        <taxon>Chara</taxon>
    </lineage>
</organism>
<feature type="transmembrane region" description="Helical" evidence="1">
    <location>
        <begin position="256"/>
        <end position="280"/>
    </location>
</feature>
<comment type="caution">
    <text evidence="2">The sequence shown here is derived from an EMBL/GenBank/DDBJ whole genome shotgun (WGS) entry which is preliminary data.</text>
</comment>
<evidence type="ECO:0000256" key="1">
    <source>
        <dbReference type="SAM" id="Phobius"/>
    </source>
</evidence>
<evidence type="ECO:0000313" key="2">
    <source>
        <dbReference type="EMBL" id="GBG63113.1"/>
    </source>
</evidence>
<keyword evidence="1" id="KW-1133">Transmembrane helix</keyword>
<gene>
    <name evidence="2" type="ORF">CBR_g36600</name>
</gene>
<feature type="transmembrane region" description="Helical" evidence="1">
    <location>
        <begin position="154"/>
        <end position="177"/>
    </location>
</feature>
<proteinExistence type="predicted"/>
<dbReference type="AlphaFoldDB" id="A0A388JZI4"/>
<keyword evidence="1" id="KW-0812">Transmembrane</keyword>
<feature type="transmembrane region" description="Helical" evidence="1">
    <location>
        <begin position="120"/>
        <end position="142"/>
    </location>
</feature>
<feature type="transmembrane region" description="Helical" evidence="1">
    <location>
        <begin position="287"/>
        <end position="304"/>
    </location>
</feature>
<accession>A0A388JZI4</accession>
<evidence type="ECO:0000313" key="3">
    <source>
        <dbReference type="Proteomes" id="UP000265515"/>
    </source>
</evidence>
<reference evidence="2 3" key="1">
    <citation type="journal article" date="2018" name="Cell">
        <title>The Chara Genome: Secondary Complexity and Implications for Plant Terrestrialization.</title>
        <authorList>
            <person name="Nishiyama T."/>
            <person name="Sakayama H."/>
            <person name="Vries J.D."/>
            <person name="Buschmann H."/>
            <person name="Saint-Marcoux D."/>
            <person name="Ullrich K.K."/>
            <person name="Haas F.B."/>
            <person name="Vanderstraeten L."/>
            <person name="Becker D."/>
            <person name="Lang D."/>
            <person name="Vosolsobe S."/>
            <person name="Rombauts S."/>
            <person name="Wilhelmsson P.K.I."/>
            <person name="Janitza P."/>
            <person name="Kern R."/>
            <person name="Heyl A."/>
            <person name="Rumpler F."/>
            <person name="Villalobos L.I.A.C."/>
            <person name="Clay J.M."/>
            <person name="Skokan R."/>
            <person name="Toyoda A."/>
            <person name="Suzuki Y."/>
            <person name="Kagoshima H."/>
            <person name="Schijlen E."/>
            <person name="Tajeshwar N."/>
            <person name="Catarino B."/>
            <person name="Hetherington A.J."/>
            <person name="Saltykova A."/>
            <person name="Bonnot C."/>
            <person name="Breuninger H."/>
            <person name="Symeonidi A."/>
            <person name="Radhakrishnan G.V."/>
            <person name="Van Nieuwerburgh F."/>
            <person name="Deforce D."/>
            <person name="Chang C."/>
            <person name="Karol K.G."/>
            <person name="Hedrich R."/>
            <person name="Ulvskov P."/>
            <person name="Glockner G."/>
            <person name="Delwiche C.F."/>
            <person name="Petrasek J."/>
            <person name="Van de Peer Y."/>
            <person name="Friml J."/>
            <person name="Beilby M."/>
            <person name="Dolan L."/>
            <person name="Kohara Y."/>
            <person name="Sugano S."/>
            <person name="Fujiyama A."/>
            <person name="Delaux P.-M."/>
            <person name="Quint M."/>
            <person name="TheiBen G."/>
            <person name="Hagemann M."/>
            <person name="Harholt J."/>
            <person name="Dunand C."/>
            <person name="Zachgo S."/>
            <person name="Langdale J."/>
            <person name="Maumus F."/>
            <person name="Straeten D.V.D."/>
            <person name="Gould S.B."/>
            <person name="Rensing S.A."/>
        </authorList>
    </citation>
    <scope>NUCLEOTIDE SEQUENCE [LARGE SCALE GENOMIC DNA]</scope>
    <source>
        <strain evidence="2 3">S276</strain>
    </source>
</reference>
<keyword evidence="3" id="KW-1185">Reference proteome</keyword>
<feature type="transmembrane region" description="Helical" evidence="1">
    <location>
        <begin position="310"/>
        <end position="336"/>
    </location>
</feature>
<keyword evidence="1" id="KW-0472">Membrane</keyword>
<protein>
    <submittedName>
        <fullName evidence="2">Uncharacterized protein</fullName>
    </submittedName>
</protein>
<dbReference type="EMBL" id="BFEA01000035">
    <property type="protein sequence ID" value="GBG63113.1"/>
    <property type="molecule type" value="Genomic_DNA"/>
</dbReference>
<feature type="transmembrane region" description="Helical" evidence="1">
    <location>
        <begin position="215"/>
        <end position="236"/>
    </location>
</feature>
<sequence>MQQHSPQNAFYLRLSTPIFKPFENHGSERVAPPPLHIVAATVDEDVAGFVVVAAPSAGDADGGTVPGAFVGEVGADHHNLYVDVYVAGVGTAPPRNSDADAVPLAVAVGTVAASHDFARAGIAGAASAGVVVAGVAPVLTVVRIVEVVGARAGIVVVAPFAIAPLQFVVAVVAPFAIAPHAFSVAGAHIAVVVVTSIAAAAGCLVVAASAFVLQFVGAAAAVPASLDPVVAAFAVVPRGLTAGDAAAVPASLGRVVVVLAVFVQAVVVPASVVPAGLAVVATGPTSAVAGVFAVVHRVVAFAIVQRCSAVAPLTVALAAVFAVVHRGFAVGVAAAIRCAAVGQ</sequence>
<dbReference type="Gramene" id="GBG63113">
    <property type="protein sequence ID" value="GBG63113"/>
    <property type="gene ID" value="CBR_g36600"/>
</dbReference>
<dbReference type="Proteomes" id="UP000265515">
    <property type="component" value="Unassembled WGS sequence"/>
</dbReference>